<dbReference type="Pfam" id="PF04237">
    <property type="entry name" value="YjbR"/>
    <property type="match status" value="1"/>
</dbReference>
<evidence type="ECO:0000313" key="2">
    <source>
        <dbReference type="Proteomes" id="UP000605670"/>
    </source>
</evidence>
<keyword evidence="2" id="KW-1185">Reference proteome</keyword>
<protein>
    <recommendedName>
        <fullName evidence="3">YjbR protein</fullName>
    </recommendedName>
</protein>
<reference evidence="1" key="2">
    <citation type="submission" date="2020-09" db="EMBL/GenBank/DDBJ databases">
        <authorList>
            <person name="Sun Q."/>
            <person name="Zhou Y."/>
        </authorList>
    </citation>
    <scope>NUCLEOTIDE SEQUENCE</scope>
    <source>
        <strain evidence="1">CGMCC 1.12160</strain>
    </source>
</reference>
<accession>A0A917BMY7</accession>
<dbReference type="EMBL" id="BMEM01000003">
    <property type="protein sequence ID" value="GGF52407.1"/>
    <property type="molecule type" value="Genomic_DNA"/>
</dbReference>
<name>A0A917BMY7_9MICO</name>
<proteinExistence type="predicted"/>
<dbReference type="RefSeq" id="WP_308642571.1">
    <property type="nucleotide sequence ID" value="NZ_BAABKH010000003.1"/>
</dbReference>
<dbReference type="Gene3D" id="3.90.1150.30">
    <property type="match status" value="1"/>
</dbReference>
<dbReference type="InterPro" id="IPR058532">
    <property type="entry name" value="YjbR/MT2646/Rv2570-like"/>
</dbReference>
<organism evidence="1 2">
    <name type="scientific">Ornithinimicrobium tianjinense</name>
    <dbReference type="NCBI Taxonomy" id="1195761"/>
    <lineage>
        <taxon>Bacteria</taxon>
        <taxon>Bacillati</taxon>
        <taxon>Actinomycetota</taxon>
        <taxon>Actinomycetes</taxon>
        <taxon>Micrococcales</taxon>
        <taxon>Ornithinimicrobiaceae</taxon>
        <taxon>Ornithinimicrobium</taxon>
    </lineage>
</organism>
<reference evidence="1" key="1">
    <citation type="journal article" date="2014" name="Int. J. Syst. Evol. Microbiol.">
        <title>Complete genome sequence of Corynebacterium casei LMG S-19264T (=DSM 44701T), isolated from a smear-ripened cheese.</title>
        <authorList>
            <consortium name="US DOE Joint Genome Institute (JGI-PGF)"/>
            <person name="Walter F."/>
            <person name="Albersmeier A."/>
            <person name="Kalinowski J."/>
            <person name="Ruckert C."/>
        </authorList>
    </citation>
    <scope>NUCLEOTIDE SEQUENCE</scope>
    <source>
        <strain evidence="1">CGMCC 1.12160</strain>
    </source>
</reference>
<evidence type="ECO:0008006" key="3">
    <source>
        <dbReference type="Google" id="ProtNLM"/>
    </source>
</evidence>
<comment type="caution">
    <text evidence="1">The sequence shown here is derived from an EMBL/GenBank/DDBJ whole genome shotgun (WGS) entry which is preliminary data.</text>
</comment>
<dbReference type="Proteomes" id="UP000605670">
    <property type="component" value="Unassembled WGS sequence"/>
</dbReference>
<evidence type="ECO:0000313" key="1">
    <source>
        <dbReference type="EMBL" id="GGF52407.1"/>
    </source>
</evidence>
<dbReference type="SUPFAM" id="SSF142906">
    <property type="entry name" value="YjbR-like"/>
    <property type="match status" value="1"/>
</dbReference>
<gene>
    <name evidence="1" type="ORF">GCM10011366_20290</name>
</gene>
<sequence length="197" mass="21366">MTGHPRMFEDLDPHLARVREICLALPGAQEKVSHGRPTFFTTKVFATYGGSLRGDHYSPVVRHALLFLPDASEREALIDDGRFFVPAYVGPSGWLGLSFHGTSPSEVDWQEVAELVEMSTGSPRRPGWWASSTAPGHSAQFQQGFVGHDQRILAVSVGHARRQAQPSSSGRPTACRNPSIASQSLICMAATTVPSLT</sequence>
<dbReference type="InterPro" id="IPR038056">
    <property type="entry name" value="YjbR-like_sf"/>
</dbReference>
<dbReference type="AlphaFoldDB" id="A0A917BMY7"/>